<dbReference type="STRING" id="861298.SAMN04488136_1387"/>
<dbReference type="Proteomes" id="UP000198854">
    <property type="component" value="Unassembled WGS sequence"/>
</dbReference>
<keyword evidence="2" id="KW-0808">Transferase</keyword>
<dbReference type="InterPro" id="IPR000595">
    <property type="entry name" value="cNMP-bd_dom"/>
</dbReference>
<proteinExistence type="predicted"/>
<reference evidence="3" key="1">
    <citation type="submission" date="2016-10" db="EMBL/GenBank/DDBJ databases">
        <authorList>
            <person name="Varghese N."/>
            <person name="Submissions S."/>
        </authorList>
    </citation>
    <scope>NUCLEOTIDE SEQUENCE [LARGE SCALE GENOMIC DNA]</scope>
    <source>
        <strain evidence="3">CGMCC 1.10228</strain>
    </source>
</reference>
<sequence>MHALMSNIIQQFPMLLQLGHIQHVKKHTTLLGEGETCHKVFIVETGCVRSWFNNHGDDVTFQFFFAGDIATSFESLTNELPALYNIETLSDVRLRVITKLELTRLLASNALFKQAVDNYISKRLYHYQALFISRIKNTPKQRYQELLETQPEIFDLVPHHYIATYLGITPVSLSRIRNKKS</sequence>
<dbReference type="Pfam" id="PF00027">
    <property type="entry name" value="cNMP_binding"/>
    <property type="match status" value="1"/>
</dbReference>
<gene>
    <name evidence="2" type="ORF">SAMN04488136_1387</name>
</gene>
<accession>A0A1G8GJ44</accession>
<evidence type="ECO:0000313" key="2">
    <source>
        <dbReference type="EMBL" id="SDH94356.1"/>
    </source>
</evidence>
<name>A0A1G8GJ44_9VIBR</name>
<dbReference type="Gene3D" id="2.60.120.10">
    <property type="entry name" value="Jelly Rolls"/>
    <property type="match status" value="1"/>
</dbReference>
<keyword evidence="2" id="KW-0418">Kinase</keyword>
<dbReference type="PROSITE" id="PS50042">
    <property type="entry name" value="CNMP_BINDING_3"/>
    <property type="match status" value="1"/>
</dbReference>
<dbReference type="SUPFAM" id="SSF51206">
    <property type="entry name" value="cAMP-binding domain-like"/>
    <property type="match status" value="1"/>
</dbReference>
<evidence type="ECO:0000313" key="3">
    <source>
        <dbReference type="Proteomes" id="UP000198854"/>
    </source>
</evidence>
<organism evidence="2 3">
    <name type="scientific">Vibrio xiamenensis</name>
    <dbReference type="NCBI Taxonomy" id="861298"/>
    <lineage>
        <taxon>Bacteria</taxon>
        <taxon>Pseudomonadati</taxon>
        <taxon>Pseudomonadota</taxon>
        <taxon>Gammaproteobacteria</taxon>
        <taxon>Vibrionales</taxon>
        <taxon>Vibrionaceae</taxon>
        <taxon>Vibrio</taxon>
    </lineage>
</organism>
<dbReference type="OrthoDB" id="9798104at2"/>
<evidence type="ECO:0000259" key="1">
    <source>
        <dbReference type="PROSITE" id="PS50042"/>
    </source>
</evidence>
<dbReference type="AlphaFoldDB" id="A0A1G8GJ44"/>
<dbReference type="InterPro" id="IPR014710">
    <property type="entry name" value="RmlC-like_jellyroll"/>
</dbReference>
<dbReference type="CDD" id="cd00038">
    <property type="entry name" value="CAP_ED"/>
    <property type="match status" value="1"/>
</dbReference>
<feature type="domain" description="Cyclic nucleotide-binding" evidence="1">
    <location>
        <begin position="29"/>
        <end position="123"/>
    </location>
</feature>
<protein>
    <submittedName>
        <fullName evidence="2">cAMP-binding domain of CRP or a regulatory subunit of cAMP-dependent protein kinases</fullName>
    </submittedName>
</protein>
<dbReference type="EMBL" id="FNDD01000038">
    <property type="protein sequence ID" value="SDH94356.1"/>
    <property type="molecule type" value="Genomic_DNA"/>
</dbReference>
<keyword evidence="3" id="KW-1185">Reference proteome</keyword>
<dbReference type="GO" id="GO:0016301">
    <property type="term" value="F:kinase activity"/>
    <property type="evidence" value="ECO:0007669"/>
    <property type="project" value="UniProtKB-KW"/>
</dbReference>
<dbReference type="InterPro" id="IPR018490">
    <property type="entry name" value="cNMP-bd_dom_sf"/>
</dbReference>